<dbReference type="Proteomes" id="UP000823388">
    <property type="component" value="Chromosome 9K"/>
</dbReference>
<reference evidence="2" key="1">
    <citation type="submission" date="2020-05" db="EMBL/GenBank/DDBJ databases">
        <title>WGS assembly of Panicum virgatum.</title>
        <authorList>
            <person name="Lovell J.T."/>
            <person name="Jenkins J."/>
            <person name="Shu S."/>
            <person name="Juenger T.E."/>
            <person name="Schmutz J."/>
        </authorList>
    </citation>
    <scope>NUCLEOTIDE SEQUENCE</scope>
    <source>
        <strain evidence="2">AP13</strain>
    </source>
</reference>
<comment type="caution">
    <text evidence="2">The sequence shown here is derived from an EMBL/GenBank/DDBJ whole genome shotgun (WGS) entry which is preliminary data.</text>
</comment>
<evidence type="ECO:0000313" key="2">
    <source>
        <dbReference type="EMBL" id="KAG2549964.1"/>
    </source>
</evidence>
<proteinExistence type="predicted"/>
<name>A0A8T0NTD0_PANVG</name>
<feature type="region of interest" description="Disordered" evidence="1">
    <location>
        <begin position="1"/>
        <end position="27"/>
    </location>
</feature>
<accession>A0A8T0NTD0</accession>
<dbReference type="AlphaFoldDB" id="A0A8T0NTD0"/>
<evidence type="ECO:0000313" key="3">
    <source>
        <dbReference type="Proteomes" id="UP000823388"/>
    </source>
</evidence>
<gene>
    <name evidence="2" type="ORF">PVAP13_9KG278500</name>
</gene>
<keyword evidence="3" id="KW-1185">Reference proteome</keyword>
<protein>
    <submittedName>
        <fullName evidence="2">Uncharacterized protein</fullName>
    </submittedName>
</protein>
<evidence type="ECO:0000256" key="1">
    <source>
        <dbReference type="SAM" id="MobiDB-lite"/>
    </source>
</evidence>
<sequence>MPLEKKAELNAKKRENYHRRQAEKRSIDMTDTPQSGVLHVHEVPCLMDTPPSVVFHISGSAGMSCTPSSALLHVDGTTIFSWTMGVAASEQEHVLSSQHPAGLTDTPRSGVVQLDRISSFMETPPLLENGPWAPAEKGHAATLT</sequence>
<dbReference type="EMBL" id="CM029053">
    <property type="protein sequence ID" value="KAG2549964.1"/>
    <property type="molecule type" value="Genomic_DNA"/>
</dbReference>
<organism evidence="2 3">
    <name type="scientific">Panicum virgatum</name>
    <name type="common">Blackwell switchgrass</name>
    <dbReference type="NCBI Taxonomy" id="38727"/>
    <lineage>
        <taxon>Eukaryota</taxon>
        <taxon>Viridiplantae</taxon>
        <taxon>Streptophyta</taxon>
        <taxon>Embryophyta</taxon>
        <taxon>Tracheophyta</taxon>
        <taxon>Spermatophyta</taxon>
        <taxon>Magnoliopsida</taxon>
        <taxon>Liliopsida</taxon>
        <taxon>Poales</taxon>
        <taxon>Poaceae</taxon>
        <taxon>PACMAD clade</taxon>
        <taxon>Panicoideae</taxon>
        <taxon>Panicodae</taxon>
        <taxon>Paniceae</taxon>
        <taxon>Panicinae</taxon>
        <taxon>Panicum</taxon>
        <taxon>Panicum sect. Hiantes</taxon>
    </lineage>
</organism>
<feature type="region of interest" description="Disordered" evidence="1">
    <location>
        <begin position="125"/>
        <end position="144"/>
    </location>
</feature>